<proteinExistence type="predicted"/>
<reference evidence="1" key="1">
    <citation type="submission" date="2020-05" db="EMBL/GenBank/DDBJ databases">
        <authorList>
            <person name="Chiriac C."/>
            <person name="Salcher M."/>
            <person name="Ghai R."/>
            <person name="Kavagutti S V."/>
        </authorList>
    </citation>
    <scope>NUCLEOTIDE SEQUENCE</scope>
</reference>
<dbReference type="EMBL" id="CAEZTI010000069">
    <property type="protein sequence ID" value="CAB4562169.1"/>
    <property type="molecule type" value="Genomic_DNA"/>
</dbReference>
<evidence type="ECO:0000313" key="1">
    <source>
        <dbReference type="EMBL" id="CAB4562169.1"/>
    </source>
</evidence>
<gene>
    <name evidence="1" type="ORF">UFOPK1619_00461</name>
</gene>
<accession>A0A6J6DHB8</accession>
<protein>
    <submittedName>
        <fullName evidence="1">Unannotated protein</fullName>
    </submittedName>
</protein>
<dbReference type="AlphaFoldDB" id="A0A6J6DHB8"/>
<sequence length="140" mass="15528">MGKGAYVGDWHATPRCNTDRMFFSATAQFASAARVLSQRAAELDLVVPGFRSPPRIVGVNRTIRRSRDSEGGVVAVRLTDRPFTAAVGDMIEGVLVINRLEPPLADQMRTLLWRTMLQFTVEVTNSPRTRRTEPATTRVA</sequence>
<name>A0A6J6DHB8_9ZZZZ</name>
<organism evidence="1">
    <name type="scientific">freshwater metagenome</name>
    <dbReference type="NCBI Taxonomy" id="449393"/>
    <lineage>
        <taxon>unclassified sequences</taxon>
        <taxon>metagenomes</taxon>
        <taxon>ecological metagenomes</taxon>
    </lineage>
</organism>